<dbReference type="AlphaFoldDB" id="A0A382UL98"/>
<accession>A0A382UL98</accession>
<proteinExistence type="predicted"/>
<sequence>MNAIEEQVLDCFPSGSYALAALLRLVDIVESDKIPTAAVECQIQPRLLINPDFVQKHANTPERLLVLVMHELHHVLLGHTTLFKTVTETDNFVFDCVINALVSRMFPDPEHISFLTEFYSDKKFPECLLRPPPRWNGHTVGKLPSAIRCLPKGSQLAVAEVYRGLYSETGVTYEEIYEILPRLIVGGALSGIPLLGGHDEDGAIRGDIEARSPVLFDVVRSIVEEWPQPPDPISGRSLADILRQDTLSTRSVPGNRAMLRALLRKVGGRGTNGRIQKVGGLQITVPTPVPVI</sequence>
<organism evidence="1">
    <name type="scientific">marine metagenome</name>
    <dbReference type="NCBI Taxonomy" id="408172"/>
    <lineage>
        <taxon>unclassified sequences</taxon>
        <taxon>metagenomes</taxon>
        <taxon>ecological metagenomes</taxon>
    </lineage>
</organism>
<gene>
    <name evidence="1" type="ORF">METZ01_LOCUS387893</name>
</gene>
<reference evidence="1" key="1">
    <citation type="submission" date="2018-05" db="EMBL/GenBank/DDBJ databases">
        <authorList>
            <person name="Lanie J.A."/>
            <person name="Ng W.-L."/>
            <person name="Kazmierczak K.M."/>
            <person name="Andrzejewski T.M."/>
            <person name="Davidsen T.M."/>
            <person name="Wayne K.J."/>
            <person name="Tettelin H."/>
            <person name="Glass J.I."/>
            <person name="Rusch D."/>
            <person name="Podicherti R."/>
            <person name="Tsui H.-C.T."/>
            <person name="Winkler M.E."/>
        </authorList>
    </citation>
    <scope>NUCLEOTIDE SEQUENCE</scope>
</reference>
<feature type="non-terminal residue" evidence="1">
    <location>
        <position position="292"/>
    </location>
</feature>
<protein>
    <submittedName>
        <fullName evidence="1">Uncharacterized protein</fullName>
    </submittedName>
</protein>
<evidence type="ECO:0000313" key="1">
    <source>
        <dbReference type="EMBL" id="SVD35039.1"/>
    </source>
</evidence>
<name>A0A382UL98_9ZZZZ</name>
<dbReference type="EMBL" id="UINC01145109">
    <property type="protein sequence ID" value="SVD35039.1"/>
    <property type="molecule type" value="Genomic_DNA"/>
</dbReference>